<dbReference type="Pfam" id="PF00480">
    <property type="entry name" value="ROK"/>
    <property type="match status" value="1"/>
</dbReference>
<dbReference type="InterPro" id="IPR000600">
    <property type="entry name" value="ROK"/>
</dbReference>
<dbReference type="SUPFAM" id="SSF46785">
    <property type="entry name" value="Winged helix' DNA-binding domain"/>
    <property type="match status" value="1"/>
</dbReference>
<protein>
    <submittedName>
        <fullName evidence="4">ROK family protein</fullName>
    </submittedName>
</protein>
<comment type="similarity">
    <text evidence="2">Belongs to the ROK (NagC/XylR) family.</text>
</comment>
<dbReference type="HOGENOM" id="CLU_036604_13_5_9"/>
<dbReference type="PANTHER" id="PTHR18964:SF149">
    <property type="entry name" value="BIFUNCTIONAL UDP-N-ACETYLGLUCOSAMINE 2-EPIMERASE_N-ACETYLMANNOSAMINE KINASE"/>
    <property type="match status" value="1"/>
</dbReference>
<dbReference type="Proteomes" id="UP000001401">
    <property type="component" value="Chromosome"/>
</dbReference>
<dbReference type="STRING" id="649639.Bcell_1034"/>
<dbReference type="AlphaFoldDB" id="E6TQC9"/>
<organism evidence="4 5">
    <name type="scientific">Evansella cellulosilytica (strain ATCC 21833 / DSM 2522 / FERM P-1141 / JCM 9156 / N-4)</name>
    <name type="common">Bacillus cellulosilyticus</name>
    <dbReference type="NCBI Taxonomy" id="649639"/>
    <lineage>
        <taxon>Bacteria</taxon>
        <taxon>Bacillati</taxon>
        <taxon>Bacillota</taxon>
        <taxon>Bacilli</taxon>
        <taxon>Bacillales</taxon>
        <taxon>Bacillaceae</taxon>
        <taxon>Evansella</taxon>
    </lineage>
</organism>
<dbReference type="RefSeq" id="WP_013487648.1">
    <property type="nucleotide sequence ID" value="NC_014829.1"/>
</dbReference>
<dbReference type="InterPro" id="IPR036388">
    <property type="entry name" value="WH-like_DNA-bd_sf"/>
</dbReference>
<dbReference type="GO" id="GO:0042732">
    <property type="term" value="P:D-xylose metabolic process"/>
    <property type="evidence" value="ECO:0007669"/>
    <property type="project" value="UniProtKB-KW"/>
</dbReference>
<reference evidence="4" key="1">
    <citation type="submission" date="2010-12" db="EMBL/GenBank/DDBJ databases">
        <title>Complete sequence of Bacillus cellulosilyticus DSM 2522.</title>
        <authorList>
            <consortium name="US DOE Joint Genome Institute"/>
            <person name="Lucas S."/>
            <person name="Copeland A."/>
            <person name="Lapidus A."/>
            <person name="Cheng J.-F."/>
            <person name="Bruce D."/>
            <person name="Goodwin L."/>
            <person name="Pitluck S."/>
            <person name="Chertkov O."/>
            <person name="Detter J.C."/>
            <person name="Han C."/>
            <person name="Tapia R."/>
            <person name="Land M."/>
            <person name="Hauser L."/>
            <person name="Jeffries C."/>
            <person name="Kyrpides N."/>
            <person name="Ivanova N."/>
            <person name="Mikhailova N."/>
            <person name="Brumm P."/>
            <person name="Mead D."/>
            <person name="Woyke T."/>
        </authorList>
    </citation>
    <scope>NUCLEOTIDE SEQUENCE [LARGE SCALE GENOMIC DNA]</scope>
    <source>
        <strain evidence="4">DSM 2522</strain>
    </source>
</reference>
<keyword evidence="3" id="KW-0859">Xylose metabolism</keyword>
<evidence type="ECO:0000256" key="3">
    <source>
        <dbReference type="ARBA" id="ARBA00022629"/>
    </source>
</evidence>
<dbReference type="InterPro" id="IPR043129">
    <property type="entry name" value="ATPase_NBD"/>
</dbReference>
<keyword evidence="3" id="KW-0119">Carbohydrate metabolism</keyword>
<dbReference type="InterPro" id="IPR036390">
    <property type="entry name" value="WH_DNA-bd_sf"/>
</dbReference>
<evidence type="ECO:0000313" key="4">
    <source>
        <dbReference type="EMBL" id="ADU29307.1"/>
    </source>
</evidence>
<dbReference type="PANTHER" id="PTHR18964">
    <property type="entry name" value="ROK (REPRESSOR, ORF, KINASE) FAMILY"/>
    <property type="match status" value="1"/>
</dbReference>
<dbReference type="Gene3D" id="1.10.10.10">
    <property type="entry name" value="Winged helix-like DNA-binding domain superfamily/Winged helix DNA-binding domain"/>
    <property type="match status" value="1"/>
</dbReference>
<dbReference type="Gene3D" id="3.30.420.40">
    <property type="match status" value="2"/>
</dbReference>
<dbReference type="EMBL" id="CP002394">
    <property type="protein sequence ID" value="ADU29307.1"/>
    <property type="molecule type" value="Genomic_DNA"/>
</dbReference>
<accession>E6TQC9</accession>
<evidence type="ECO:0000256" key="2">
    <source>
        <dbReference type="ARBA" id="ARBA00006479"/>
    </source>
</evidence>
<evidence type="ECO:0000313" key="5">
    <source>
        <dbReference type="Proteomes" id="UP000001401"/>
    </source>
</evidence>
<proteinExistence type="inferred from homology"/>
<name>E6TQC9_EVAC2</name>
<dbReference type="OrthoDB" id="9796533at2"/>
<keyword evidence="5" id="KW-1185">Reference proteome</keyword>
<gene>
    <name evidence="4" type="ordered locus">Bcell_1034</name>
</gene>
<evidence type="ECO:0000256" key="1">
    <source>
        <dbReference type="ARBA" id="ARBA00002486"/>
    </source>
</evidence>
<dbReference type="eggNOG" id="COG1940">
    <property type="taxonomic scope" value="Bacteria"/>
</dbReference>
<comment type="function">
    <text evidence="1">Transcriptional repressor of xylose-utilizing enzymes.</text>
</comment>
<dbReference type="SUPFAM" id="SSF53067">
    <property type="entry name" value="Actin-like ATPase domain"/>
    <property type="match status" value="1"/>
</dbReference>
<sequence>MSFIPQTGSFEGMKSLNKSAILNVIRFQGPISRADIAKTTKLTPPTVGSIVSELLQANLLVEEAGEGKSQGGRKPIMLSVNSSAFYAIGVYAAAEVIHTVIATLDGEITYSFEQKVSVLPSKDAFLKMIVNGIKQVMKHRRIKRESIIGIGVGMHGLVDPEKGISIFAPHLHLENILIKSEIEAEFSIPVLVDNDVRTLALAESWYGQGANNQNFICVSVGLGIGSSIVLNGDIYNGPYHSAGELGHTLVDVNGPRCSCGNYGCLEAFASEGAILNRLKKGIRLGRNWNYGDADKLTIESVIQAAQDKDPFALEVLEETGRYLGIAIANIINILTPSKVILEGRIFEIGDVIIEPLRQIVQRSTLRNLPGEVSIVTSDLGKKGMVMGAYTLILRKMFINGGVG</sequence>
<dbReference type="KEGG" id="bco:Bcell_1034"/>